<evidence type="ECO:0000256" key="3">
    <source>
        <dbReference type="ARBA" id="ARBA00010136"/>
    </source>
</evidence>
<dbReference type="InterPro" id="IPR001930">
    <property type="entry name" value="Peptidase_M1"/>
</dbReference>
<dbReference type="Pfam" id="PF11838">
    <property type="entry name" value="ERAP1_C"/>
    <property type="match status" value="1"/>
</dbReference>
<dbReference type="NCBIfam" id="TIGR02412">
    <property type="entry name" value="pepN_strep_liv"/>
    <property type="match status" value="1"/>
</dbReference>
<dbReference type="RefSeq" id="WP_103888770.1">
    <property type="nucleotide sequence ID" value="NZ_FNVU01000014.1"/>
</dbReference>
<comment type="catalytic activity">
    <reaction evidence="1">
        <text>Release of an N-terminal amino acid, Xaa-|-Yaa- from a peptide, amide or arylamide. Xaa is preferably Ala, but may be most amino acids including Pro (slow action). When a terminal hydrophobic residue is followed by a prolyl residue, the two may be released as an intact Xaa-Pro dipeptide.</text>
        <dbReference type="EC" id="3.4.11.2"/>
    </reaction>
</comment>
<dbReference type="PANTHER" id="PTHR11533:SF174">
    <property type="entry name" value="PUROMYCIN-SENSITIVE AMINOPEPTIDASE-RELATED"/>
    <property type="match status" value="1"/>
</dbReference>
<evidence type="ECO:0000256" key="9">
    <source>
        <dbReference type="ARBA" id="ARBA00022801"/>
    </source>
</evidence>
<evidence type="ECO:0000256" key="5">
    <source>
        <dbReference type="ARBA" id="ARBA00015611"/>
    </source>
</evidence>
<keyword evidence="17" id="KW-1185">Reference proteome</keyword>
<evidence type="ECO:0000259" key="15">
    <source>
        <dbReference type="Pfam" id="PF11838"/>
    </source>
</evidence>
<feature type="domain" description="Peptidase M1 membrane alanine aminopeptidase" evidence="14">
    <location>
        <begin position="222"/>
        <end position="436"/>
    </location>
</feature>
<dbReference type="SUPFAM" id="SSF55486">
    <property type="entry name" value="Metalloproteases ('zincins'), catalytic domain"/>
    <property type="match status" value="1"/>
</dbReference>
<evidence type="ECO:0000259" key="14">
    <source>
        <dbReference type="Pfam" id="PF01433"/>
    </source>
</evidence>
<evidence type="ECO:0000313" key="17">
    <source>
        <dbReference type="Proteomes" id="UP000236754"/>
    </source>
</evidence>
<dbReference type="GO" id="GO:0016285">
    <property type="term" value="F:alanyl aminopeptidase activity"/>
    <property type="evidence" value="ECO:0007669"/>
    <property type="project" value="UniProtKB-EC"/>
</dbReference>
<keyword evidence="7" id="KW-0645">Protease</keyword>
<evidence type="ECO:0000313" key="16">
    <source>
        <dbReference type="EMBL" id="SEG83377.1"/>
    </source>
</evidence>
<evidence type="ECO:0000256" key="10">
    <source>
        <dbReference type="ARBA" id="ARBA00022833"/>
    </source>
</evidence>
<dbReference type="InterPro" id="IPR027268">
    <property type="entry name" value="Peptidase_M4/M1_CTD_sf"/>
</dbReference>
<dbReference type="Gene3D" id="1.10.390.10">
    <property type="entry name" value="Neutral Protease Domain 2"/>
    <property type="match status" value="1"/>
</dbReference>
<dbReference type="AlphaFoldDB" id="A0A1H6DD40"/>
<dbReference type="GO" id="GO:0006508">
    <property type="term" value="P:proteolysis"/>
    <property type="evidence" value="ECO:0007669"/>
    <property type="project" value="UniProtKB-KW"/>
</dbReference>
<sequence length="828" mass="88884">MPALLRNEAETRAHLLDVLSSTVTLDLTRGEEVFRSTAVIRFDCAEPGAASFVDIEPGTLLRAELNGRPLDPATLDGNRLPLPALAAGNELLVEADMPYSRTAEGLHRFTDPADGEVYVYAACAPDLTPKVFACFDQPDLKAPFTFVVAAPDGWTVIGNGASRQRPDGRWEIAPIGPISTYLTTVVAGPLHAVHAEHDGIPLGLYARRSLAAELDREAPDLFEVTRASFDRLHELFTERYPFGGYDQAFLPELNWAAMESPGCVTFQDAMLFRSAPTDEQRTLRAVVVCHEMAHMWFGNLVTLAWWDDVWLNESFAEVLGYRVAAEATRHTGAWTLFSASRKSWGYDADQRPTTHPVAATGAASVAEALSTFDGISYAKGASTLHQLMHTLGDKAFFGGLDTYFARHRRGNAGLPDFLAALTSAGSSDVPAWADLWLRTTGVDTLRIEVEETGGTVTSAVLVNEGSRPHRVRVGAYRWDGGALVAARRLDADVAPGGRTPLPELAGAPRPDLLLPNDGDLTWARIRLDAHSAATAGASLSAVADELTRAVLWEHLRDLTRSAELTAAGYLRLVAAHLPAESADSIVAAVLAFASDHVVARYLGPDDRPAALDLLGDAARALLARPDAGPGLRIAALRAVIATAAGEERLAELSGWLDGSDRPTGVVFDANLRWDALTRLVATGAAGEERIAAELAADPSDTGERGAARARAALPDDAAKERAWQRLFTPDALSSPLLAATADGFWRSGAPQAQQDYVRRYFEQIPAVGERGGAVTAALGRQLFPAGAAHPDTVRAAEECLARTDLTPSLRRHLADGLDDLRRALAHRH</sequence>
<dbReference type="GO" id="GO:0016020">
    <property type="term" value="C:membrane"/>
    <property type="evidence" value="ECO:0007669"/>
    <property type="project" value="TreeGrafter"/>
</dbReference>
<organism evidence="16 17">
    <name type="scientific">Actinacidiphila yanglinensis</name>
    <dbReference type="NCBI Taxonomy" id="310779"/>
    <lineage>
        <taxon>Bacteria</taxon>
        <taxon>Bacillati</taxon>
        <taxon>Actinomycetota</taxon>
        <taxon>Actinomycetes</taxon>
        <taxon>Kitasatosporales</taxon>
        <taxon>Streptomycetaceae</taxon>
        <taxon>Actinacidiphila</taxon>
    </lineage>
</organism>
<gene>
    <name evidence="16" type="ORF">SAMN05216223_11462</name>
</gene>
<accession>A0A1H6DD40</accession>
<keyword evidence="8" id="KW-0479">Metal-binding</keyword>
<dbReference type="CDD" id="cd09602">
    <property type="entry name" value="M1_APN"/>
    <property type="match status" value="1"/>
</dbReference>
<dbReference type="PANTHER" id="PTHR11533">
    <property type="entry name" value="PROTEASE M1 ZINC METALLOPROTEASE"/>
    <property type="match status" value="1"/>
</dbReference>
<dbReference type="PRINTS" id="PR00756">
    <property type="entry name" value="ALADIPTASE"/>
</dbReference>
<comment type="similarity">
    <text evidence="3">Belongs to the peptidase M1 family.</text>
</comment>
<evidence type="ECO:0000256" key="8">
    <source>
        <dbReference type="ARBA" id="ARBA00022723"/>
    </source>
</evidence>
<protein>
    <recommendedName>
        <fullName evidence="5">Aminopeptidase N</fullName>
        <ecNumber evidence="4">3.4.11.2</ecNumber>
    </recommendedName>
    <alternativeName>
        <fullName evidence="12">Alanine aminopeptidase</fullName>
    </alternativeName>
    <alternativeName>
        <fullName evidence="13">Lysyl aminopeptidase</fullName>
    </alternativeName>
</protein>
<keyword evidence="11" id="KW-0482">Metalloprotease</keyword>
<dbReference type="EC" id="3.4.11.2" evidence="4"/>
<dbReference type="SUPFAM" id="SSF63737">
    <property type="entry name" value="Leukotriene A4 hydrolase N-terminal domain"/>
    <property type="match status" value="1"/>
</dbReference>
<evidence type="ECO:0000256" key="11">
    <source>
        <dbReference type="ARBA" id="ARBA00023049"/>
    </source>
</evidence>
<dbReference type="Proteomes" id="UP000236754">
    <property type="component" value="Unassembled WGS sequence"/>
</dbReference>
<evidence type="ECO:0000256" key="13">
    <source>
        <dbReference type="ARBA" id="ARBA00031533"/>
    </source>
</evidence>
<reference evidence="16 17" key="1">
    <citation type="submission" date="2016-10" db="EMBL/GenBank/DDBJ databases">
        <authorList>
            <person name="de Groot N.N."/>
        </authorList>
    </citation>
    <scope>NUCLEOTIDE SEQUENCE [LARGE SCALE GENOMIC DNA]</scope>
    <source>
        <strain evidence="16 17">CGMCC 4.2023</strain>
    </source>
</reference>
<dbReference type="GO" id="GO:0008270">
    <property type="term" value="F:zinc ion binding"/>
    <property type="evidence" value="ECO:0007669"/>
    <property type="project" value="InterPro"/>
</dbReference>
<dbReference type="GO" id="GO:0043171">
    <property type="term" value="P:peptide catabolic process"/>
    <property type="evidence" value="ECO:0007669"/>
    <property type="project" value="TreeGrafter"/>
</dbReference>
<dbReference type="GO" id="GO:0005737">
    <property type="term" value="C:cytoplasm"/>
    <property type="evidence" value="ECO:0007669"/>
    <property type="project" value="TreeGrafter"/>
</dbReference>
<dbReference type="InterPro" id="IPR042097">
    <property type="entry name" value="Aminopeptidase_N-like_N_sf"/>
</dbReference>
<dbReference type="InterPro" id="IPR024571">
    <property type="entry name" value="ERAP1-like_C_dom"/>
</dbReference>
<comment type="cofactor">
    <cofactor evidence="2">
        <name>Zn(2+)</name>
        <dbReference type="ChEBI" id="CHEBI:29105"/>
    </cofactor>
</comment>
<dbReference type="EMBL" id="FNVU01000014">
    <property type="protein sequence ID" value="SEG83377.1"/>
    <property type="molecule type" value="Genomic_DNA"/>
</dbReference>
<keyword evidence="6 16" id="KW-0031">Aminopeptidase</keyword>
<evidence type="ECO:0000256" key="6">
    <source>
        <dbReference type="ARBA" id="ARBA00022438"/>
    </source>
</evidence>
<evidence type="ECO:0000256" key="2">
    <source>
        <dbReference type="ARBA" id="ARBA00001947"/>
    </source>
</evidence>
<dbReference type="OrthoDB" id="100605at2"/>
<feature type="domain" description="ERAP1-like C-terminal" evidence="15">
    <location>
        <begin position="513"/>
        <end position="822"/>
    </location>
</feature>
<dbReference type="Gene3D" id="2.60.40.1730">
    <property type="entry name" value="tricorn interacting facor f3 domain"/>
    <property type="match status" value="1"/>
</dbReference>
<dbReference type="InterPro" id="IPR014782">
    <property type="entry name" value="Peptidase_M1_dom"/>
</dbReference>
<evidence type="ECO:0000256" key="4">
    <source>
        <dbReference type="ARBA" id="ARBA00012564"/>
    </source>
</evidence>
<dbReference type="GO" id="GO:0005615">
    <property type="term" value="C:extracellular space"/>
    <property type="evidence" value="ECO:0007669"/>
    <property type="project" value="TreeGrafter"/>
</dbReference>
<evidence type="ECO:0000256" key="12">
    <source>
        <dbReference type="ARBA" id="ARBA00029811"/>
    </source>
</evidence>
<keyword evidence="10" id="KW-0862">Zinc</keyword>
<evidence type="ECO:0000256" key="1">
    <source>
        <dbReference type="ARBA" id="ARBA00000098"/>
    </source>
</evidence>
<proteinExistence type="inferred from homology"/>
<evidence type="ECO:0000256" key="7">
    <source>
        <dbReference type="ARBA" id="ARBA00022670"/>
    </source>
</evidence>
<dbReference type="GO" id="GO:0042277">
    <property type="term" value="F:peptide binding"/>
    <property type="evidence" value="ECO:0007669"/>
    <property type="project" value="TreeGrafter"/>
</dbReference>
<dbReference type="GO" id="GO:0070006">
    <property type="term" value="F:metalloaminopeptidase activity"/>
    <property type="evidence" value="ECO:0007669"/>
    <property type="project" value="TreeGrafter"/>
</dbReference>
<dbReference type="InterPro" id="IPR050344">
    <property type="entry name" value="Peptidase_M1_aminopeptidases"/>
</dbReference>
<keyword evidence="9" id="KW-0378">Hydrolase</keyword>
<dbReference type="Pfam" id="PF01433">
    <property type="entry name" value="Peptidase_M1"/>
    <property type="match status" value="1"/>
</dbReference>
<name>A0A1H6DD40_9ACTN</name>
<dbReference type="InterPro" id="IPR012778">
    <property type="entry name" value="Pept_M1_aminopeptidase"/>
</dbReference>